<dbReference type="GO" id="GO:0016020">
    <property type="term" value="C:membrane"/>
    <property type="evidence" value="ECO:0007669"/>
    <property type="project" value="UniProtKB-SubCell"/>
</dbReference>
<gene>
    <name evidence="8" type="ORF">PMAYCL1PPCAC_03555</name>
</gene>
<evidence type="ECO:0000256" key="2">
    <source>
        <dbReference type="ARBA" id="ARBA00009530"/>
    </source>
</evidence>
<dbReference type="Pfam" id="PF01679">
    <property type="entry name" value="Pmp3"/>
    <property type="match status" value="1"/>
</dbReference>
<evidence type="ECO:0000256" key="5">
    <source>
        <dbReference type="ARBA" id="ARBA00023136"/>
    </source>
</evidence>
<feature type="signal peptide" evidence="7">
    <location>
        <begin position="1"/>
        <end position="23"/>
    </location>
</feature>
<evidence type="ECO:0000256" key="3">
    <source>
        <dbReference type="ARBA" id="ARBA00022692"/>
    </source>
</evidence>
<proteinExistence type="inferred from homology"/>
<evidence type="ECO:0000256" key="1">
    <source>
        <dbReference type="ARBA" id="ARBA00004370"/>
    </source>
</evidence>
<comment type="similarity">
    <text evidence="2">Belongs to the UPF0057 (PMP3) family.</text>
</comment>
<dbReference type="InterPro" id="IPR000612">
    <property type="entry name" value="PMP3"/>
</dbReference>
<organism evidence="8 9">
    <name type="scientific">Pristionchus mayeri</name>
    <dbReference type="NCBI Taxonomy" id="1317129"/>
    <lineage>
        <taxon>Eukaryota</taxon>
        <taxon>Metazoa</taxon>
        <taxon>Ecdysozoa</taxon>
        <taxon>Nematoda</taxon>
        <taxon>Chromadorea</taxon>
        <taxon>Rhabditida</taxon>
        <taxon>Rhabditina</taxon>
        <taxon>Diplogasteromorpha</taxon>
        <taxon>Diplogasteroidea</taxon>
        <taxon>Neodiplogasteridae</taxon>
        <taxon>Pristionchus</taxon>
    </lineage>
</organism>
<dbReference type="PANTHER" id="PTHR21659:SF42">
    <property type="entry name" value="UPF0057 MEMBRANE PROTEIN ZK632.10-RELATED"/>
    <property type="match status" value="1"/>
</dbReference>
<keyword evidence="9" id="KW-1185">Reference proteome</keyword>
<keyword evidence="5 6" id="KW-0472">Membrane</keyword>
<dbReference type="AlphaFoldDB" id="A0AAN4ZAB9"/>
<evidence type="ECO:0000256" key="4">
    <source>
        <dbReference type="ARBA" id="ARBA00022989"/>
    </source>
</evidence>
<feature type="transmembrane region" description="Helical" evidence="6">
    <location>
        <begin position="33"/>
        <end position="54"/>
    </location>
</feature>
<accession>A0AAN4ZAB9</accession>
<reference evidence="9" key="1">
    <citation type="submission" date="2022-10" db="EMBL/GenBank/DDBJ databases">
        <title>Genome assembly of Pristionchus species.</title>
        <authorList>
            <person name="Yoshida K."/>
            <person name="Sommer R.J."/>
        </authorList>
    </citation>
    <scope>NUCLEOTIDE SEQUENCE [LARGE SCALE GENOMIC DNA]</scope>
    <source>
        <strain evidence="9">RS5460</strain>
    </source>
</reference>
<sequence>MTSGCCTCCLLFLALWCPPLAVGFHMGCGCDMCINLLLTILFYFPGLIHAWVVILTKNRDDRPSTVVHVHPAAPPSTSVVVVNNTTPAPVTYPPYVVQPPYAQGTAVPMSPEALAVKGCPPPQYQ</sequence>
<dbReference type="Proteomes" id="UP001328107">
    <property type="component" value="Unassembled WGS sequence"/>
</dbReference>
<feature type="chain" id="PRO_5042968572" evidence="7">
    <location>
        <begin position="24"/>
        <end position="125"/>
    </location>
</feature>
<protein>
    <submittedName>
        <fullName evidence="8">Uncharacterized protein</fullName>
    </submittedName>
</protein>
<comment type="caution">
    <text evidence="8">The sequence shown here is derived from an EMBL/GenBank/DDBJ whole genome shotgun (WGS) entry which is preliminary data.</text>
</comment>
<name>A0AAN4ZAB9_9BILA</name>
<evidence type="ECO:0000256" key="6">
    <source>
        <dbReference type="SAM" id="Phobius"/>
    </source>
</evidence>
<evidence type="ECO:0000256" key="7">
    <source>
        <dbReference type="SAM" id="SignalP"/>
    </source>
</evidence>
<comment type="subcellular location">
    <subcellularLocation>
        <location evidence="1">Membrane</location>
    </subcellularLocation>
</comment>
<keyword evidence="3 6" id="KW-0812">Transmembrane</keyword>
<dbReference type="PANTHER" id="PTHR21659">
    <property type="entry name" value="HYDROPHOBIC PROTEIN RCI2 LOW TEMPERATURE AND SALT RESPONSIVE PROTEIN LTI6 -RELATED"/>
    <property type="match status" value="1"/>
</dbReference>
<keyword evidence="4 6" id="KW-1133">Transmembrane helix</keyword>
<evidence type="ECO:0000313" key="8">
    <source>
        <dbReference type="EMBL" id="GMR33360.1"/>
    </source>
</evidence>
<evidence type="ECO:0000313" key="9">
    <source>
        <dbReference type="Proteomes" id="UP001328107"/>
    </source>
</evidence>
<keyword evidence="7" id="KW-0732">Signal</keyword>
<dbReference type="EMBL" id="BTRK01000001">
    <property type="protein sequence ID" value="GMR33360.1"/>
    <property type="molecule type" value="Genomic_DNA"/>
</dbReference>